<dbReference type="PANTHER" id="PTHR30349:SF64">
    <property type="entry name" value="PROPHAGE INTEGRASE INTD-RELATED"/>
    <property type="match status" value="1"/>
</dbReference>
<dbReference type="PANTHER" id="PTHR30349">
    <property type="entry name" value="PHAGE INTEGRASE-RELATED"/>
    <property type="match status" value="1"/>
</dbReference>
<dbReference type="SUPFAM" id="SSF56349">
    <property type="entry name" value="DNA breaking-rejoining enzymes"/>
    <property type="match status" value="1"/>
</dbReference>
<dbReference type="InterPro" id="IPR010998">
    <property type="entry name" value="Integrase_recombinase_N"/>
</dbReference>
<sequence>MPRPATELGSYGDIGTKEQPDGNWRAWATFRGYDGKGRVVDAYEKTESKAKSALRKKLAARQKQYKGQARAKVTRDTRLSALMDMWLAEVRHDEGVDQQSYDRYEAEIEASTDKRAKKDAIKLRPALGNLRVWEADTGRLDEHIQSVVAAGLIPKARRQKTILSGIMGLAVRYGALPENPVRDTSRLRRRTPKPQIIDRERLDGLRGQLREWLAGKDVPGTPKYTHGPRRDPLIVDIADLILGSGIRPGEALAASWDQFDLEANPATFTITATVVRLKGKGLFRQEWTKSDAGRRIVTLPAFAVDMLKRLQADHAHGRMCAVKGLREVGGKVEEVDDKTALVFPGRGGVLRDPHNFNRTWRAARGTVYKDITQYTFRRTVATLIAEEADAKTAAKQLGQSREAVTERHYIASAELAPDSSAVLEKGLGRGSAA</sequence>
<evidence type="ECO:0000313" key="7">
    <source>
        <dbReference type="Proteomes" id="UP000246410"/>
    </source>
</evidence>
<dbReference type="Proteomes" id="UP000246410">
    <property type="component" value="Unassembled WGS sequence"/>
</dbReference>
<organism evidence="6 7">
    <name type="scientific">Nocardia neocaledoniensis</name>
    <dbReference type="NCBI Taxonomy" id="236511"/>
    <lineage>
        <taxon>Bacteria</taxon>
        <taxon>Bacillati</taxon>
        <taxon>Actinomycetota</taxon>
        <taxon>Actinomycetes</taxon>
        <taxon>Mycobacteriales</taxon>
        <taxon>Nocardiaceae</taxon>
        <taxon>Nocardia</taxon>
    </lineage>
</organism>
<keyword evidence="3" id="KW-0233">DNA recombination</keyword>
<dbReference type="InterPro" id="IPR011010">
    <property type="entry name" value="DNA_brk_join_enz"/>
</dbReference>
<dbReference type="Pfam" id="PF00589">
    <property type="entry name" value="Phage_integrase"/>
    <property type="match status" value="1"/>
</dbReference>
<dbReference type="PROSITE" id="PS51898">
    <property type="entry name" value="TYR_RECOMBINASE"/>
    <property type="match status" value="1"/>
</dbReference>
<evidence type="ECO:0000256" key="2">
    <source>
        <dbReference type="ARBA" id="ARBA00023125"/>
    </source>
</evidence>
<accession>A0A317NWN9</accession>
<dbReference type="GO" id="GO:0015074">
    <property type="term" value="P:DNA integration"/>
    <property type="evidence" value="ECO:0007669"/>
    <property type="project" value="InterPro"/>
</dbReference>
<feature type="domain" description="Tyr recombinase" evidence="5">
    <location>
        <begin position="192"/>
        <end position="422"/>
    </location>
</feature>
<name>A0A317NWN9_9NOCA</name>
<dbReference type="Gene3D" id="1.10.150.130">
    <property type="match status" value="1"/>
</dbReference>
<evidence type="ECO:0000256" key="1">
    <source>
        <dbReference type="ARBA" id="ARBA00008857"/>
    </source>
</evidence>
<dbReference type="GO" id="GO:0006310">
    <property type="term" value="P:DNA recombination"/>
    <property type="evidence" value="ECO:0007669"/>
    <property type="project" value="UniProtKB-KW"/>
</dbReference>
<gene>
    <name evidence="6" type="ORF">DFR69_102727</name>
</gene>
<dbReference type="RefSeq" id="WP_167456188.1">
    <property type="nucleotide sequence ID" value="NZ_QGTL01000002.1"/>
</dbReference>
<keyword evidence="7" id="KW-1185">Reference proteome</keyword>
<dbReference type="Gene3D" id="1.10.443.10">
    <property type="entry name" value="Intergrase catalytic core"/>
    <property type="match status" value="1"/>
</dbReference>
<dbReference type="GO" id="GO:0003677">
    <property type="term" value="F:DNA binding"/>
    <property type="evidence" value="ECO:0007669"/>
    <property type="project" value="UniProtKB-KW"/>
</dbReference>
<reference evidence="6 7" key="1">
    <citation type="submission" date="2018-05" db="EMBL/GenBank/DDBJ databases">
        <title>Genomic Encyclopedia of Type Strains, Phase IV (KMG-IV): sequencing the most valuable type-strain genomes for metagenomic binning, comparative biology and taxonomic classification.</title>
        <authorList>
            <person name="Goeker M."/>
        </authorList>
    </citation>
    <scope>NUCLEOTIDE SEQUENCE [LARGE SCALE GENOMIC DNA]</scope>
    <source>
        <strain evidence="6 7">DSM 44717</strain>
    </source>
</reference>
<dbReference type="EMBL" id="QGTL01000002">
    <property type="protein sequence ID" value="PWV79661.1"/>
    <property type="molecule type" value="Genomic_DNA"/>
</dbReference>
<dbReference type="AlphaFoldDB" id="A0A317NWN9"/>
<comment type="similarity">
    <text evidence="1">Belongs to the 'phage' integrase family.</text>
</comment>
<comment type="caution">
    <text evidence="6">The sequence shown here is derived from an EMBL/GenBank/DDBJ whole genome shotgun (WGS) entry which is preliminary data.</text>
</comment>
<protein>
    <submittedName>
        <fullName evidence="6">Phage integrase family protein</fullName>
    </submittedName>
</protein>
<proteinExistence type="inferred from homology"/>
<evidence type="ECO:0000256" key="4">
    <source>
        <dbReference type="SAM" id="MobiDB-lite"/>
    </source>
</evidence>
<evidence type="ECO:0000313" key="6">
    <source>
        <dbReference type="EMBL" id="PWV79661.1"/>
    </source>
</evidence>
<feature type="region of interest" description="Disordered" evidence="4">
    <location>
        <begin position="1"/>
        <end position="21"/>
    </location>
</feature>
<dbReference type="InterPro" id="IPR002104">
    <property type="entry name" value="Integrase_catalytic"/>
</dbReference>
<keyword evidence="2" id="KW-0238">DNA-binding</keyword>
<dbReference type="InterPro" id="IPR013762">
    <property type="entry name" value="Integrase-like_cat_sf"/>
</dbReference>
<evidence type="ECO:0000259" key="5">
    <source>
        <dbReference type="PROSITE" id="PS51898"/>
    </source>
</evidence>
<evidence type="ECO:0000256" key="3">
    <source>
        <dbReference type="ARBA" id="ARBA00023172"/>
    </source>
</evidence>
<dbReference type="InterPro" id="IPR050090">
    <property type="entry name" value="Tyrosine_recombinase_XerCD"/>
</dbReference>